<dbReference type="EMBL" id="LUGH01000064">
    <property type="protein sequence ID" value="OBZ90092.1"/>
    <property type="molecule type" value="Genomic_DNA"/>
</dbReference>
<name>A0A1C7NLV1_9FUNG</name>
<accession>A0A1C7NLV1</accession>
<dbReference type="InParanoid" id="A0A1C7NLV1"/>
<dbReference type="STRING" id="101091.A0A1C7NLV1"/>
<evidence type="ECO:0000313" key="2">
    <source>
        <dbReference type="Proteomes" id="UP000093000"/>
    </source>
</evidence>
<dbReference type="OrthoDB" id="5564877at2759"/>
<dbReference type="AlphaFoldDB" id="A0A1C7NLV1"/>
<protein>
    <recommendedName>
        <fullName evidence="3">DinB-like domain-containing protein</fullName>
    </recommendedName>
</protein>
<proteinExistence type="predicted"/>
<comment type="caution">
    <text evidence="1">The sequence shown here is derived from an EMBL/GenBank/DDBJ whole genome shotgun (WGS) entry which is preliminary data.</text>
</comment>
<evidence type="ECO:0008006" key="3">
    <source>
        <dbReference type="Google" id="ProtNLM"/>
    </source>
</evidence>
<keyword evidence="2" id="KW-1185">Reference proteome</keyword>
<organism evidence="1 2">
    <name type="scientific">Choanephora cucurbitarum</name>
    <dbReference type="NCBI Taxonomy" id="101091"/>
    <lineage>
        <taxon>Eukaryota</taxon>
        <taxon>Fungi</taxon>
        <taxon>Fungi incertae sedis</taxon>
        <taxon>Mucoromycota</taxon>
        <taxon>Mucoromycotina</taxon>
        <taxon>Mucoromycetes</taxon>
        <taxon>Mucorales</taxon>
        <taxon>Mucorineae</taxon>
        <taxon>Choanephoraceae</taxon>
        <taxon>Choanephoroideae</taxon>
        <taxon>Choanephora</taxon>
    </lineage>
</organism>
<gene>
    <name evidence="1" type="ORF">A0J61_01847</name>
</gene>
<dbReference type="PANTHER" id="PTHR39473">
    <property type="match status" value="1"/>
</dbReference>
<sequence length="186" mass="21233">MPPKNENSVTQPETSMQVMSTDLLQQAIDLLQLIENDQYTKISDVMPGSTIGKHLRHLYDHFRLLYAKCDDIPDNWIVDYDIRARNDPSESDRLIAIDRFKEMQSVVRKNSHVSLDTPLTLSATITAADNNKYQFSSSFGRELFYCCIHAIHHYASIKAICVEQNISTPKEFGVAPSTLQELQKKN</sequence>
<dbReference type="PANTHER" id="PTHR39473:SF1">
    <property type="entry name" value="DINB-LIKE DOMAIN-CONTAINING PROTEIN"/>
    <property type="match status" value="1"/>
</dbReference>
<reference evidence="1 2" key="1">
    <citation type="submission" date="2016-03" db="EMBL/GenBank/DDBJ databases">
        <title>Choanephora cucurbitarum.</title>
        <authorList>
            <person name="Min B."/>
            <person name="Park H."/>
            <person name="Park J.-H."/>
            <person name="Shin H.-D."/>
            <person name="Choi I.-G."/>
        </authorList>
    </citation>
    <scope>NUCLEOTIDE SEQUENCE [LARGE SCALE GENOMIC DNA]</scope>
    <source>
        <strain evidence="1 2">KUS-F28377</strain>
    </source>
</reference>
<dbReference type="Proteomes" id="UP000093000">
    <property type="component" value="Unassembled WGS sequence"/>
</dbReference>
<evidence type="ECO:0000313" key="1">
    <source>
        <dbReference type="EMBL" id="OBZ90092.1"/>
    </source>
</evidence>